<evidence type="ECO:0000313" key="4">
    <source>
        <dbReference type="EMBL" id="SKC62833.1"/>
    </source>
</evidence>
<dbReference type="InterPro" id="IPR023296">
    <property type="entry name" value="Glyco_hydro_beta-prop_sf"/>
</dbReference>
<dbReference type="CDD" id="cd18612">
    <property type="entry name" value="GH130_Lin0857-like"/>
    <property type="match status" value="1"/>
</dbReference>
<dbReference type="AlphaFoldDB" id="A0A1T5KGM9"/>
<sequence>MNEISIADLAMRFEQNPLLTAKNLKPSREDMVVECLGSPGVFRFAKKKWLLVCVTERPKQTDDIIRVARQQDGEIQILEFSKSDPHFDFSDSRVIHYKGDNYPTSLSHLRLMCSDDGENFSVAEDYDPIFGDGELEEYGIKDCRVTEINGIFYLTYTMVSSSGVGVGLIQTRDWKRFDRKGMILPPYNSNFTIFEEKIRDRYFALHRPGTHELGENYIWIAESPDTIHWGHHKCIAKTREGMWDSARVGAGCSPILTPHGWLAIYHGADEQNRYCLGALLLDLTNPSQVIARSDSPLMEPTEPYELTGLFNNVIFTSGHLVFGDKLQLYYGASDEVICGAELSINEILSSLSPQKR</sequence>
<dbReference type="SUPFAM" id="SSF75005">
    <property type="entry name" value="Arabinanase/levansucrase/invertase"/>
    <property type="match status" value="1"/>
</dbReference>
<evidence type="ECO:0000256" key="3">
    <source>
        <dbReference type="ARBA" id="ARBA00024356"/>
    </source>
</evidence>
<dbReference type="STRING" id="688867.SAMN05660236_2173"/>
<dbReference type="GO" id="GO:0016787">
    <property type="term" value="F:hydrolase activity"/>
    <property type="evidence" value="ECO:0007669"/>
    <property type="project" value="UniProtKB-KW"/>
</dbReference>
<dbReference type="OrthoDB" id="2534034at2"/>
<dbReference type="PANTHER" id="PTHR34106:SF5">
    <property type="entry name" value="GLYCOSIDASE"/>
    <property type="match status" value="1"/>
</dbReference>
<evidence type="ECO:0000313" key="5">
    <source>
        <dbReference type="Proteomes" id="UP000190961"/>
    </source>
</evidence>
<dbReference type="RefSeq" id="WP_079686650.1">
    <property type="nucleotide sequence ID" value="NZ_FUZU01000001.1"/>
</dbReference>
<evidence type="ECO:0000256" key="1">
    <source>
        <dbReference type="ARBA" id="ARBA00022676"/>
    </source>
</evidence>
<gene>
    <name evidence="4" type="ORF">SAMN05660236_2173</name>
</gene>
<proteinExistence type="inferred from homology"/>
<keyword evidence="5" id="KW-1185">Reference proteome</keyword>
<dbReference type="Pfam" id="PF04041">
    <property type="entry name" value="Glyco_hydro_130"/>
    <property type="match status" value="1"/>
</dbReference>
<organism evidence="4 5">
    <name type="scientific">Ohtaekwangia koreensis</name>
    <dbReference type="NCBI Taxonomy" id="688867"/>
    <lineage>
        <taxon>Bacteria</taxon>
        <taxon>Pseudomonadati</taxon>
        <taxon>Bacteroidota</taxon>
        <taxon>Cytophagia</taxon>
        <taxon>Cytophagales</taxon>
        <taxon>Fulvivirgaceae</taxon>
        <taxon>Ohtaekwangia</taxon>
    </lineage>
</organism>
<accession>A0A1T5KGM9</accession>
<dbReference type="GO" id="GO:0016757">
    <property type="term" value="F:glycosyltransferase activity"/>
    <property type="evidence" value="ECO:0007669"/>
    <property type="project" value="UniProtKB-KW"/>
</dbReference>
<keyword evidence="2" id="KW-0808">Transferase</keyword>
<keyword evidence="1" id="KW-0328">Glycosyltransferase</keyword>
<dbReference type="Gene3D" id="2.115.10.20">
    <property type="entry name" value="Glycosyl hydrolase domain, family 43"/>
    <property type="match status" value="1"/>
</dbReference>
<comment type="similarity">
    <text evidence="3">Belongs to the glycosyl hydrolase 130 family.</text>
</comment>
<dbReference type="InterPro" id="IPR007184">
    <property type="entry name" value="Mannoside_phosphorylase"/>
</dbReference>
<evidence type="ECO:0000256" key="2">
    <source>
        <dbReference type="ARBA" id="ARBA00022679"/>
    </source>
</evidence>
<dbReference type="Proteomes" id="UP000190961">
    <property type="component" value="Unassembled WGS sequence"/>
</dbReference>
<dbReference type="PIRSF" id="PIRSF016202">
    <property type="entry name" value="PH1107"/>
    <property type="match status" value="1"/>
</dbReference>
<keyword evidence="4" id="KW-0378">Hydrolase</keyword>
<dbReference type="PANTHER" id="PTHR34106">
    <property type="entry name" value="GLYCOSIDASE"/>
    <property type="match status" value="1"/>
</dbReference>
<reference evidence="4 5" key="1">
    <citation type="submission" date="2017-02" db="EMBL/GenBank/DDBJ databases">
        <authorList>
            <person name="Peterson S.W."/>
        </authorList>
    </citation>
    <scope>NUCLEOTIDE SEQUENCE [LARGE SCALE GENOMIC DNA]</scope>
    <source>
        <strain evidence="4 5">DSM 25262</strain>
    </source>
</reference>
<dbReference type="EMBL" id="FUZU01000001">
    <property type="protein sequence ID" value="SKC62833.1"/>
    <property type="molecule type" value="Genomic_DNA"/>
</dbReference>
<protein>
    <submittedName>
        <fullName evidence="4">Predicted glycosyl hydrolase, GH43/DUF377 family</fullName>
    </submittedName>
</protein>
<name>A0A1T5KGM9_9BACT</name>